<evidence type="ECO:0000313" key="4">
    <source>
        <dbReference type="Proteomes" id="UP000183685"/>
    </source>
</evidence>
<accession>A0A1G6Y8N1</accession>
<evidence type="ECO:0000313" key="3">
    <source>
        <dbReference type="EMBL" id="SDD86652.1"/>
    </source>
</evidence>
<dbReference type="InterPro" id="IPR001638">
    <property type="entry name" value="Solute-binding_3/MltF_N"/>
</dbReference>
<dbReference type="PANTHER" id="PTHR35936:SF35">
    <property type="entry name" value="L-CYSTINE-BINDING PROTEIN TCYJ"/>
    <property type="match status" value="1"/>
</dbReference>
<reference evidence="3 4" key="1">
    <citation type="submission" date="2016-10" db="EMBL/GenBank/DDBJ databases">
        <authorList>
            <person name="de Groot N.N."/>
        </authorList>
    </citation>
    <scope>NUCLEOTIDE SEQUENCE [LARGE SCALE GENOMIC DNA]</scope>
    <source>
        <strain evidence="3 4">CGMCC 1.9109</strain>
    </source>
</reference>
<dbReference type="PANTHER" id="PTHR35936">
    <property type="entry name" value="MEMBRANE-BOUND LYTIC MUREIN TRANSGLYCOSYLASE F"/>
    <property type="match status" value="1"/>
</dbReference>
<dbReference type="AlphaFoldDB" id="A0A1G6Y8N1"/>
<dbReference type="EMBL" id="FNAK01000003">
    <property type="protein sequence ID" value="SDD86652.1"/>
    <property type="molecule type" value="Genomic_DNA"/>
</dbReference>
<gene>
    <name evidence="3" type="ORF">SAMN04488071_1527</name>
</gene>
<name>A0A1G6Y8N1_9PROT</name>
<dbReference type="SUPFAM" id="SSF53850">
    <property type="entry name" value="Periplasmic binding protein-like II"/>
    <property type="match status" value="1"/>
</dbReference>
<dbReference type="STRING" id="637679.GCA_001550055_01207"/>
<protein>
    <submittedName>
        <fullName evidence="3">Amino acid ABC transporter substrate-binding protein, PAAT family</fullName>
    </submittedName>
</protein>
<evidence type="ECO:0000259" key="2">
    <source>
        <dbReference type="SMART" id="SM00062"/>
    </source>
</evidence>
<organism evidence="3 4">
    <name type="scientific">Kordiimonas lacus</name>
    <dbReference type="NCBI Taxonomy" id="637679"/>
    <lineage>
        <taxon>Bacteria</taxon>
        <taxon>Pseudomonadati</taxon>
        <taxon>Pseudomonadota</taxon>
        <taxon>Alphaproteobacteria</taxon>
        <taxon>Kordiimonadales</taxon>
        <taxon>Kordiimonadaceae</taxon>
        <taxon>Kordiimonas</taxon>
    </lineage>
</organism>
<dbReference type="Proteomes" id="UP000183685">
    <property type="component" value="Unassembled WGS sequence"/>
</dbReference>
<sequence length="309" mass="34357">MTPGWLYKECIKIEPIQEALTGLNQPWRKRRVALHSVTLVGATGGRVTTHRILILGITLIVALAFGPPASLADDHSCKSLQISGPPEYFPLSYKDNNTVKGVGIDLARMAAEEAGIPVQITYRGSWARVLQQHALGNLDVVVGLYHTKPREETMHFLPAFWSEETQIVMRRDGPINYTTWDDLKAFKGVTVASDSRGDRFDAFMRKNLNMLYVHSQEVAFNLLKAGRVDFMLTGQYSMFETDDFSPDGTFMLHPTPVDAHKVYMAFSRQSPCIGLADRLGKAIETLVKAGKVAALFNNHPTEAHTVQAN</sequence>
<proteinExistence type="predicted"/>
<dbReference type="OrthoDB" id="6192933at2"/>
<evidence type="ECO:0000256" key="1">
    <source>
        <dbReference type="ARBA" id="ARBA00022729"/>
    </source>
</evidence>
<dbReference type="Pfam" id="PF00497">
    <property type="entry name" value="SBP_bac_3"/>
    <property type="match status" value="1"/>
</dbReference>
<dbReference type="SMART" id="SM00062">
    <property type="entry name" value="PBPb"/>
    <property type="match status" value="1"/>
</dbReference>
<dbReference type="Gene3D" id="3.40.190.10">
    <property type="entry name" value="Periplasmic binding protein-like II"/>
    <property type="match status" value="2"/>
</dbReference>
<feature type="domain" description="Solute-binding protein family 3/N-terminal" evidence="2">
    <location>
        <begin position="79"/>
        <end position="303"/>
    </location>
</feature>
<keyword evidence="1" id="KW-0732">Signal</keyword>
<keyword evidence="4" id="KW-1185">Reference proteome</keyword>